<dbReference type="OrthoDB" id="338650at2759"/>
<dbReference type="GO" id="GO:0046854">
    <property type="term" value="P:phosphatidylinositol phosphate biosynthetic process"/>
    <property type="evidence" value="ECO:0007669"/>
    <property type="project" value="TreeGrafter"/>
</dbReference>
<feature type="region of interest" description="Disordered" evidence="5">
    <location>
        <begin position="1"/>
        <end position="42"/>
    </location>
</feature>
<dbReference type="Gene3D" id="3.30.470.160">
    <property type="entry name" value="Inositol polyphosphate kinase"/>
    <property type="match status" value="1"/>
</dbReference>
<dbReference type="Pfam" id="PF03770">
    <property type="entry name" value="IPK"/>
    <property type="match status" value="1"/>
</dbReference>
<protein>
    <recommendedName>
        <fullName evidence="4">Kinase</fullName>
        <ecNumber evidence="4">2.7.-.-</ecNumber>
    </recommendedName>
</protein>
<proteinExistence type="inferred from homology"/>
<feature type="compositionally biased region" description="Basic and acidic residues" evidence="5">
    <location>
        <begin position="8"/>
        <end position="23"/>
    </location>
</feature>
<evidence type="ECO:0000256" key="2">
    <source>
        <dbReference type="ARBA" id="ARBA00022679"/>
    </source>
</evidence>
<dbReference type="PANTHER" id="PTHR12400:SF103">
    <property type="entry name" value="INOSITOL POLYPHOSPHATE MULTIKINASE"/>
    <property type="match status" value="1"/>
</dbReference>
<comment type="similarity">
    <text evidence="1 4">Belongs to the inositol phosphokinase (IPK) family.</text>
</comment>
<evidence type="ECO:0000313" key="7">
    <source>
        <dbReference type="Proteomes" id="UP000236546"/>
    </source>
</evidence>
<comment type="caution">
    <text evidence="6">The sequence shown here is derived from an EMBL/GenBank/DDBJ whole genome shotgun (WGS) entry which is preliminary data.</text>
</comment>
<evidence type="ECO:0000313" key="6">
    <source>
        <dbReference type="EMBL" id="PNP43093.1"/>
    </source>
</evidence>
<dbReference type="GO" id="GO:0032958">
    <property type="term" value="P:inositol phosphate biosynthetic process"/>
    <property type="evidence" value="ECO:0007669"/>
    <property type="project" value="InterPro"/>
</dbReference>
<dbReference type="GO" id="GO:0005634">
    <property type="term" value="C:nucleus"/>
    <property type="evidence" value="ECO:0007669"/>
    <property type="project" value="TreeGrafter"/>
</dbReference>
<evidence type="ECO:0000256" key="3">
    <source>
        <dbReference type="ARBA" id="ARBA00022777"/>
    </source>
</evidence>
<keyword evidence="3 4" id="KW-0418">Kinase</keyword>
<reference evidence="6 7" key="1">
    <citation type="submission" date="2017-02" db="EMBL/GenBank/DDBJ databases">
        <title>Genomes of Trichoderma spp. with biocontrol activity.</title>
        <authorList>
            <person name="Gardiner D."/>
            <person name="Kazan K."/>
            <person name="Vos C."/>
            <person name="Harvey P."/>
        </authorList>
    </citation>
    <scope>NUCLEOTIDE SEQUENCE [LARGE SCALE GENOMIC DNA]</scope>
    <source>
        <strain evidence="6 7">A5MH</strain>
    </source>
</reference>
<evidence type="ECO:0000256" key="4">
    <source>
        <dbReference type="RuleBase" id="RU363090"/>
    </source>
</evidence>
<dbReference type="InterPro" id="IPR005522">
    <property type="entry name" value="IPK"/>
</dbReference>
<dbReference type="GO" id="GO:0005737">
    <property type="term" value="C:cytoplasm"/>
    <property type="evidence" value="ECO:0007669"/>
    <property type="project" value="TreeGrafter"/>
</dbReference>
<evidence type="ECO:0000256" key="5">
    <source>
        <dbReference type="SAM" id="MobiDB-lite"/>
    </source>
</evidence>
<sequence>MNTVQGHRWIEKDLTERTPKEDGVTSPVDDETETMGGKKRIPSPDQLRDYNYAVAGHAGTLCDADGELFIKPCTQTEIDFYQAVETNGYRDFAEIMPLYMGELQLTPADVPIQDALMGVIAGDGNFKTTKEQIAATIAEVADQTTWVPTQGKKIKTDKSVVLENASYGYKRANILDVKLGRRLWADDAPAEKKKRFDVISKQTTHEKLGFRISGMRVYQGSEDESTLDEEGYMIYDKDFGRVTVNEENVVDAFRKFVFNKAAGVNKGLGKAVCSAFVRDLQRIEDVLTSHETRMYSASLLFIFEGDGASLDTAIEKNNEIMDRQSAESYECPPVSRTNMSLDSRMDSGIALDADDDYDYEDNDEDDDELRLPQIYTLKLIDFAHANFTPGQGPDENILLGVRSLLRIFKEMAGEEH</sequence>
<dbReference type="SUPFAM" id="SSF56104">
    <property type="entry name" value="SAICAR synthase-like"/>
    <property type="match status" value="1"/>
</dbReference>
<dbReference type="EMBL" id="MTYH01000049">
    <property type="protein sequence ID" value="PNP43093.1"/>
    <property type="molecule type" value="Genomic_DNA"/>
</dbReference>
<dbReference type="PANTHER" id="PTHR12400">
    <property type="entry name" value="INOSITOL POLYPHOSPHATE KINASE"/>
    <property type="match status" value="1"/>
</dbReference>
<dbReference type="InterPro" id="IPR038286">
    <property type="entry name" value="IPK_sf"/>
</dbReference>
<accession>A0A2K0TC42</accession>
<dbReference type="GO" id="GO:0000824">
    <property type="term" value="F:inositol-1,4,5,6-tetrakisphosphate 3-kinase activity"/>
    <property type="evidence" value="ECO:0007669"/>
    <property type="project" value="TreeGrafter"/>
</dbReference>
<dbReference type="GO" id="GO:0008440">
    <property type="term" value="F:inositol-1,4,5-trisphosphate 3-kinase activity"/>
    <property type="evidence" value="ECO:0007669"/>
    <property type="project" value="TreeGrafter"/>
</dbReference>
<dbReference type="EC" id="2.7.-.-" evidence="4"/>
<name>A0A2K0TC42_9HYPO</name>
<dbReference type="Proteomes" id="UP000236546">
    <property type="component" value="Unassembled WGS sequence"/>
</dbReference>
<organism evidence="6 7">
    <name type="scientific">Trichoderma gamsii</name>
    <dbReference type="NCBI Taxonomy" id="398673"/>
    <lineage>
        <taxon>Eukaryota</taxon>
        <taxon>Fungi</taxon>
        <taxon>Dikarya</taxon>
        <taxon>Ascomycota</taxon>
        <taxon>Pezizomycotina</taxon>
        <taxon>Sordariomycetes</taxon>
        <taxon>Hypocreomycetidae</taxon>
        <taxon>Hypocreales</taxon>
        <taxon>Hypocreaceae</taxon>
        <taxon>Trichoderma</taxon>
    </lineage>
</organism>
<dbReference type="AlphaFoldDB" id="A0A2K0TC42"/>
<keyword evidence="2 4" id="KW-0808">Transferase</keyword>
<gene>
    <name evidence="6" type="ORF">TGAMA5MH_05026</name>
</gene>
<evidence type="ECO:0000256" key="1">
    <source>
        <dbReference type="ARBA" id="ARBA00007374"/>
    </source>
</evidence>